<reference evidence="2" key="1">
    <citation type="journal article" date="2020" name="Toxins">
        <title>Phylogenomic Analysis of Secondary Metabolism in the Toxic Cyanobacterial Genera Anabaena, Dolichospermum and Aphanizomenon.</title>
        <authorList>
            <person name="Oesterholm J."/>
            <person name="Popin R.V."/>
            <person name="Fewer D.P."/>
            <person name="Sivonen K."/>
        </authorList>
    </citation>
    <scope>NUCLEOTIDE SEQUENCE [LARGE SCALE GENOMIC DNA]</scope>
    <source>
        <strain evidence="2">UHCC 0037</strain>
    </source>
</reference>
<accession>A0ACC7S6N4</accession>
<organism evidence="1 2">
    <name type="scientific">Dolichospermum flos-aquae UHCC 0037</name>
    <dbReference type="NCBI Taxonomy" id="2590026"/>
    <lineage>
        <taxon>Bacteria</taxon>
        <taxon>Bacillati</taxon>
        <taxon>Cyanobacteriota</taxon>
        <taxon>Cyanophyceae</taxon>
        <taxon>Nostocales</taxon>
        <taxon>Aphanizomenonaceae</taxon>
        <taxon>Dolichospermum</taxon>
    </lineage>
</organism>
<protein>
    <submittedName>
        <fullName evidence="1">Uncharacterized protein</fullName>
    </submittedName>
</protein>
<proteinExistence type="predicted"/>
<evidence type="ECO:0000313" key="2">
    <source>
        <dbReference type="Proteomes" id="UP001517388"/>
    </source>
</evidence>
<name>A0ACC7S6N4_DOLFA</name>
<comment type="caution">
    <text evidence="1">The sequence shown here is derived from an EMBL/GenBank/DDBJ whole genome shotgun (WGS) entry which is preliminary data.</text>
</comment>
<dbReference type="Proteomes" id="UP001517388">
    <property type="component" value="Unassembled WGS sequence"/>
</dbReference>
<gene>
    <name evidence="1" type="ORF">FJR39_13960</name>
</gene>
<dbReference type="EMBL" id="VILF01000003">
    <property type="protein sequence ID" value="MTJ44223.1"/>
    <property type="molecule type" value="Genomic_DNA"/>
</dbReference>
<keyword evidence="2" id="KW-1185">Reference proteome</keyword>
<sequence>MKILDDTLYILIEGEPTSPEVPFINRVIGNLINQGLLSTIKYKVQEIGGSGNFNSIGKLIYSNSKLHQNIPIIGISDRDFRTQEKIDEMVLRPDSYFLQKNSKSVKIIYWSRQEWENFLLEETETIANLLNLIPTKESQSKTYRSNTTNSVTKAELDQWLIQYFQNAIMEELLECLRFRFRQRANLRLSLDKLKALSLLNMESWFKNQIVSKARESRRNIFSLKSLFQDMVRENFWQSCINDPSQLDFQQAKIFFRGKEALDHLLTTDAKEYLSIQNLGKEIFKEAILKELDQNTNSLIVQELGEMLQPYFQQAANLTGIE</sequence>
<evidence type="ECO:0000313" key="1">
    <source>
        <dbReference type="EMBL" id="MTJ44223.1"/>
    </source>
</evidence>